<sequence length="195" mass="21596">MSILRNLFAIIGLLVVLSLVAAGIKFTPMITQLTKFDSKALDTYAELITKLIETGNAAAATVWKTPVKDGLSVTDVEEAMKSVATEYNIKNVGELPLSKQISLMSDKKFRLLKIYMYCNPLTAAKMVDYNDAFSAYLPCRVSLVEDKKGKLWIYSLNMDMMIYGGTPLPPALKKEALRVKEIIQAIMNRGASGEF</sequence>
<gene>
    <name evidence="2" type="ORF">MNBD_GAMMA22-434</name>
</gene>
<feature type="domain" description="DUF302" evidence="1">
    <location>
        <begin position="106"/>
        <end position="156"/>
    </location>
</feature>
<dbReference type="CDD" id="cd14797">
    <property type="entry name" value="DUF302"/>
    <property type="match status" value="1"/>
</dbReference>
<accession>A0A3B1AEE0</accession>
<evidence type="ECO:0000259" key="1">
    <source>
        <dbReference type="Pfam" id="PF03625"/>
    </source>
</evidence>
<dbReference type="AlphaFoldDB" id="A0A3B1AEE0"/>
<dbReference type="Pfam" id="PF03625">
    <property type="entry name" value="DUF302"/>
    <property type="match status" value="1"/>
</dbReference>
<dbReference type="EMBL" id="UOFS01000054">
    <property type="protein sequence ID" value="VAX02172.1"/>
    <property type="molecule type" value="Genomic_DNA"/>
</dbReference>
<dbReference type="InterPro" id="IPR035923">
    <property type="entry name" value="TT1751-like_sf"/>
</dbReference>
<reference evidence="2" key="1">
    <citation type="submission" date="2018-06" db="EMBL/GenBank/DDBJ databases">
        <authorList>
            <person name="Zhirakovskaya E."/>
        </authorList>
    </citation>
    <scope>NUCLEOTIDE SEQUENCE</scope>
</reference>
<dbReference type="SUPFAM" id="SSF103247">
    <property type="entry name" value="TT1751-like"/>
    <property type="match status" value="1"/>
</dbReference>
<dbReference type="InterPro" id="IPR005180">
    <property type="entry name" value="DUF302"/>
</dbReference>
<dbReference type="Gene3D" id="3.30.310.70">
    <property type="entry name" value="TT1751-like domain"/>
    <property type="match status" value="1"/>
</dbReference>
<evidence type="ECO:0000313" key="2">
    <source>
        <dbReference type="EMBL" id="VAX02172.1"/>
    </source>
</evidence>
<proteinExistence type="predicted"/>
<protein>
    <recommendedName>
        <fullName evidence="1">DUF302 domain-containing protein</fullName>
    </recommendedName>
</protein>
<organism evidence="2">
    <name type="scientific">hydrothermal vent metagenome</name>
    <dbReference type="NCBI Taxonomy" id="652676"/>
    <lineage>
        <taxon>unclassified sequences</taxon>
        <taxon>metagenomes</taxon>
        <taxon>ecological metagenomes</taxon>
    </lineage>
</organism>
<name>A0A3B1AEE0_9ZZZZ</name>